<evidence type="ECO:0008006" key="5">
    <source>
        <dbReference type="Google" id="ProtNLM"/>
    </source>
</evidence>
<dbReference type="InterPro" id="IPR013762">
    <property type="entry name" value="Integrase-like_cat_sf"/>
</dbReference>
<dbReference type="Proteomes" id="UP000320772">
    <property type="component" value="Unassembled WGS sequence"/>
</dbReference>
<feature type="region of interest" description="Disordered" evidence="2">
    <location>
        <begin position="98"/>
        <end position="143"/>
    </location>
</feature>
<evidence type="ECO:0000256" key="1">
    <source>
        <dbReference type="ARBA" id="ARBA00023172"/>
    </source>
</evidence>
<name>A0A4Y3M8M2_9PROT</name>
<feature type="compositionally biased region" description="Polar residues" evidence="2">
    <location>
        <begin position="114"/>
        <end position="124"/>
    </location>
</feature>
<keyword evidence="4" id="KW-1185">Reference proteome</keyword>
<comment type="caution">
    <text evidence="3">The sequence shown here is derived from an EMBL/GenBank/DDBJ whole genome shotgun (WGS) entry which is preliminary data.</text>
</comment>
<proteinExistence type="predicted"/>
<dbReference type="InterPro" id="IPR011010">
    <property type="entry name" value="DNA_brk_join_enz"/>
</dbReference>
<dbReference type="SUPFAM" id="SSF56349">
    <property type="entry name" value="DNA breaking-rejoining enzymes"/>
    <property type="match status" value="1"/>
</dbReference>
<evidence type="ECO:0000256" key="2">
    <source>
        <dbReference type="SAM" id="MobiDB-lite"/>
    </source>
</evidence>
<accession>A0A4Y3M8M2</accession>
<evidence type="ECO:0000313" key="4">
    <source>
        <dbReference type="Proteomes" id="UP000320772"/>
    </source>
</evidence>
<keyword evidence="1" id="KW-0233">DNA recombination</keyword>
<sequence>MSEALDLEWKDVDLRGKQAVVWQKQGNERRLDLVPVVMEALEALPHRHGHVFRPVQIRRRFKGADPERITGDRYHNNGRTSGGQIKSGWAAACRKAKLPANSVSGSPKAKPQNAAYSSQTSRHTISAILGPPGTTAYTKTSSA</sequence>
<dbReference type="EMBL" id="BJLY01000002">
    <property type="protein sequence ID" value="GEB03631.1"/>
    <property type="molecule type" value="Genomic_DNA"/>
</dbReference>
<dbReference type="GO" id="GO:0015074">
    <property type="term" value="P:DNA integration"/>
    <property type="evidence" value="ECO:0007669"/>
    <property type="project" value="InterPro"/>
</dbReference>
<dbReference type="AlphaFoldDB" id="A0A4Y3M8M2"/>
<dbReference type="Gene3D" id="1.10.443.10">
    <property type="entry name" value="Intergrase catalytic core"/>
    <property type="match status" value="1"/>
</dbReference>
<dbReference type="GO" id="GO:0006310">
    <property type="term" value="P:DNA recombination"/>
    <property type="evidence" value="ECO:0007669"/>
    <property type="project" value="UniProtKB-KW"/>
</dbReference>
<reference evidence="3 4" key="1">
    <citation type="submission" date="2019-06" db="EMBL/GenBank/DDBJ databases">
        <title>Whole genome shotgun sequence of Gluconobacter roseus NBRC 3990.</title>
        <authorList>
            <person name="Hosoyama A."/>
            <person name="Uohara A."/>
            <person name="Ohji S."/>
            <person name="Ichikawa N."/>
        </authorList>
    </citation>
    <scope>NUCLEOTIDE SEQUENCE [LARGE SCALE GENOMIC DNA]</scope>
    <source>
        <strain evidence="3 4">NBRC 3990</strain>
    </source>
</reference>
<evidence type="ECO:0000313" key="3">
    <source>
        <dbReference type="EMBL" id="GEB03631.1"/>
    </source>
</evidence>
<gene>
    <name evidence="3" type="ORF">GRO01_12070</name>
</gene>
<dbReference type="GO" id="GO:0003677">
    <property type="term" value="F:DNA binding"/>
    <property type="evidence" value="ECO:0007669"/>
    <property type="project" value="InterPro"/>
</dbReference>
<organism evidence="3 4">
    <name type="scientific">Gluconobacter roseus NBRC 3990</name>
    <dbReference type="NCBI Taxonomy" id="1307950"/>
    <lineage>
        <taxon>Bacteria</taxon>
        <taxon>Pseudomonadati</taxon>
        <taxon>Pseudomonadota</taxon>
        <taxon>Alphaproteobacteria</taxon>
        <taxon>Acetobacterales</taxon>
        <taxon>Acetobacteraceae</taxon>
        <taxon>Gluconobacter</taxon>
    </lineage>
</organism>
<protein>
    <recommendedName>
        <fullName evidence="5">Tyr recombinase domain-containing protein</fullName>
    </recommendedName>
</protein>